<dbReference type="EMBL" id="QBIY01011302">
    <property type="protein sequence ID" value="RXN33103.1"/>
    <property type="molecule type" value="Genomic_DNA"/>
</dbReference>
<dbReference type="AlphaFoldDB" id="A0A498NMD0"/>
<comment type="caution">
    <text evidence="1">The sequence shown here is derived from an EMBL/GenBank/DDBJ whole genome shotgun (WGS) entry which is preliminary data.</text>
</comment>
<gene>
    <name evidence="1" type="ORF">ROHU_015857</name>
</gene>
<dbReference type="Proteomes" id="UP000290572">
    <property type="component" value="Unassembled WGS sequence"/>
</dbReference>
<accession>A0A498NMD0</accession>
<reference evidence="1 2" key="1">
    <citation type="submission" date="2018-03" db="EMBL/GenBank/DDBJ databases">
        <title>Draft genome sequence of Rohu Carp (Labeo rohita).</title>
        <authorList>
            <person name="Das P."/>
            <person name="Kushwaha B."/>
            <person name="Joshi C.G."/>
            <person name="Kumar D."/>
            <person name="Nagpure N.S."/>
            <person name="Sahoo L."/>
            <person name="Das S.P."/>
            <person name="Bit A."/>
            <person name="Patnaik S."/>
            <person name="Meher P.K."/>
            <person name="Jayasankar P."/>
            <person name="Koringa P.G."/>
            <person name="Patel N.V."/>
            <person name="Hinsu A.T."/>
            <person name="Kumar R."/>
            <person name="Pandey M."/>
            <person name="Agarwal S."/>
            <person name="Srivastava S."/>
            <person name="Singh M."/>
            <person name="Iquebal M.A."/>
            <person name="Jaiswal S."/>
            <person name="Angadi U.B."/>
            <person name="Kumar N."/>
            <person name="Raza M."/>
            <person name="Shah T.M."/>
            <person name="Rai A."/>
            <person name="Jena J.K."/>
        </authorList>
    </citation>
    <scope>NUCLEOTIDE SEQUENCE [LARGE SCALE GENOMIC DNA]</scope>
    <source>
        <strain evidence="1">DASCIFA01</strain>
        <tissue evidence="1">Testis</tissue>
    </source>
</reference>
<evidence type="ECO:0000313" key="2">
    <source>
        <dbReference type="Proteomes" id="UP000290572"/>
    </source>
</evidence>
<sequence length="93" mass="10672">MQPLLTHTIKDLQNRFSLRANMSSSENKGDRRQILSHNAAPCKRFINESVLCGGEYLCALVFAILECWTWVREIFVKDQIMWESALSDGRPGE</sequence>
<organism evidence="1 2">
    <name type="scientific">Labeo rohita</name>
    <name type="common">Indian major carp</name>
    <name type="synonym">Cyprinus rohita</name>
    <dbReference type="NCBI Taxonomy" id="84645"/>
    <lineage>
        <taxon>Eukaryota</taxon>
        <taxon>Metazoa</taxon>
        <taxon>Chordata</taxon>
        <taxon>Craniata</taxon>
        <taxon>Vertebrata</taxon>
        <taxon>Euteleostomi</taxon>
        <taxon>Actinopterygii</taxon>
        <taxon>Neopterygii</taxon>
        <taxon>Teleostei</taxon>
        <taxon>Ostariophysi</taxon>
        <taxon>Cypriniformes</taxon>
        <taxon>Cyprinidae</taxon>
        <taxon>Labeoninae</taxon>
        <taxon>Labeonini</taxon>
        <taxon>Labeo</taxon>
    </lineage>
</organism>
<name>A0A498NMD0_LABRO</name>
<protein>
    <submittedName>
        <fullName evidence="1">Uncharacterized protein</fullName>
    </submittedName>
</protein>
<evidence type="ECO:0000313" key="1">
    <source>
        <dbReference type="EMBL" id="RXN33103.1"/>
    </source>
</evidence>
<keyword evidence="2" id="KW-1185">Reference proteome</keyword>
<proteinExistence type="predicted"/>